<dbReference type="AlphaFoldDB" id="A0A9N9JLC0"/>
<evidence type="ECO:0000256" key="3">
    <source>
        <dbReference type="ARBA" id="ARBA00022478"/>
    </source>
</evidence>
<feature type="non-terminal residue" evidence="6">
    <location>
        <position position="167"/>
    </location>
</feature>
<dbReference type="OrthoDB" id="532500at2759"/>
<evidence type="ECO:0000313" key="6">
    <source>
        <dbReference type="EMBL" id="CAG8782103.1"/>
    </source>
</evidence>
<accession>A0A9N9JLC0</accession>
<name>A0A9N9JLC0_9GLOM</name>
<dbReference type="GO" id="GO:0003677">
    <property type="term" value="F:DNA binding"/>
    <property type="evidence" value="ECO:0007669"/>
    <property type="project" value="InterPro"/>
</dbReference>
<gene>
    <name evidence="6" type="ORF">AMORRO_LOCUS17410</name>
</gene>
<dbReference type="GO" id="GO:0006351">
    <property type="term" value="P:DNA-templated transcription"/>
    <property type="evidence" value="ECO:0007669"/>
    <property type="project" value="InterPro"/>
</dbReference>
<comment type="caution">
    <text evidence="6">The sequence shown here is derived from an EMBL/GenBank/DDBJ whole genome shotgun (WGS) entry which is preliminary data.</text>
</comment>
<dbReference type="Proteomes" id="UP000789342">
    <property type="component" value="Unassembled WGS sequence"/>
</dbReference>
<dbReference type="PANTHER" id="PTHR14440">
    <property type="entry name" value="DNA-DIRECTED RNA POLYMERASE I SUBUNIT RPA49"/>
    <property type="match status" value="1"/>
</dbReference>
<dbReference type="GO" id="GO:0000428">
    <property type="term" value="C:DNA-directed RNA polymerase complex"/>
    <property type="evidence" value="ECO:0007669"/>
    <property type="project" value="UniProtKB-KW"/>
</dbReference>
<feature type="non-terminal residue" evidence="6">
    <location>
        <position position="1"/>
    </location>
</feature>
<keyword evidence="4" id="KW-0804">Transcription</keyword>
<evidence type="ECO:0000256" key="4">
    <source>
        <dbReference type="ARBA" id="ARBA00023163"/>
    </source>
</evidence>
<comment type="subcellular location">
    <subcellularLocation>
        <location evidence="1">Nucleus</location>
        <location evidence="1">Nucleolus</location>
    </subcellularLocation>
</comment>
<organism evidence="6 7">
    <name type="scientific">Acaulospora morrowiae</name>
    <dbReference type="NCBI Taxonomy" id="94023"/>
    <lineage>
        <taxon>Eukaryota</taxon>
        <taxon>Fungi</taxon>
        <taxon>Fungi incertae sedis</taxon>
        <taxon>Mucoromycota</taxon>
        <taxon>Glomeromycotina</taxon>
        <taxon>Glomeromycetes</taxon>
        <taxon>Diversisporales</taxon>
        <taxon>Acaulosporaceae</taxon>
        <taxon>Acaulospora</taxon>
    </lineage>
</organism>
<sequence>PTNTVIFRPAPVIDLVPIPKRVKLESKEPKIYDDYLTAKTSLDKEFGSKKVKSRIVARERSQIDPSSIKNVDKFVSNIKEAVKTLPTSDNIKALIEETRPIPPHNINATGVNEVYKLDDVVPPSEFNAIPISSLLRAKTESERLELLPFKTSRFVNSRLFPSLNIKK</sequence>
<dbReference type="Pfam" id="PF06870">
    <property type="entry name" value="RNA_pol_I_A49"/>
    <property type="match status" value="1"/>
</dbReference>
<reference evidence="6" key="1">
    <citation type="submission" date="2021-06" db="EMBL/GenBank/DDBJ databases">
        <authorList>
            <person name="Kallberg Y."/>
            <person name="Tangrot J."/>
            <person name="Rosling A."/>
        </authorList>
    </citation>
    <scope>NUCLEOTIDE SEQUENCE</scope>
    <source>
        <strain evidence="6">CL551</strain>
    </source>
</reference>
<evidence type="ECO:0000313" key="7">
    <source>
        <dbReference type="Proteomes" id="UP000789342"/>
    </source>
</evidence>
<dbReference type="GO" id="GO:0005730">
    <property type="term" value="C:nucleolus"/>
    <property type="evidence" value="ECO:0007669"/>
    <property type="project" value="UniProtKB-SubCell"/>
</dbReference>
<dbReference type="EMBL" id="CAJVPV010053557">
    <property type="protein sequence ID" value="CAG8782103.1"/>
    <property type="molecule type" value="Genomic_DNA"/>
</dbReference>
<keyword evidence="7" id="KW-1185">Reference proteome</keyword>
<dbReference type="InterPro" id="IPR009668">
    <property type="entry name" value="RNA_pol-assoc_fac_A49-like"/>
</dbReference>
<evidence type="ECO:0000256" key="1">
    <source>
        <dbReference type="ARBA" id="ARBA00004604"/>
    </source>
</evidence>
<protein>
    <submittedName>
        <fullName evidence="6">11958_t:CDS:1</fullName>
    </submittedName>
</protein>
<keyword evidence="5" id="KW-0539">Nucleus</keyword>
<evidence type="ECO:0000256" key="2">
    <source>
        <dbReference type="ARBA" id="ARBA00009430"/>
    </source>
</evidence>
<evidence type="ECO:0000256" key="5">
    <source>
        <dbReference type="ARBA" id="ARBA00023242"/>
    </source>
</evidence>
<comment type="similarity">
    <text evidence="2">Belongs to the eukaryotic RPA49/POLR1E RNA polymerase subunit family.</text>
</comment>
<proteinExistence type="inferred from homology"/>
<keyword evidence="3" id="KW-0240">DNA-directed RNA polymerase</keyword>